<dbReference type="AlphaFoldDB" id="A0A0C9VB33"/>
<dbReference type="HOGENOM" id="CLU_1518777_0_0_1"/>
<accession>A0A0C9VB33</accession>
<dbReference type="Proteomes" id="UP000054279">
    <property type="component" value="Unassembled WGS sequence"/>
</dbReference>
<protein>
    <submittedName>
        <fullName evidence="1">Uncharacterized protein</fullName>
    </submittedName>
</protein>
<sequence length="177" mass="19770">MLCLSRFGTSPSPGAYDRHVTRVEGLAPSLVPVKEDVPRIFVSGGRVRARRLDIPLAVDPVFSPYFYYTTDPHGSPSNRTFDPAPQSCMAIVRGLLDSRSSTPRCAEDSYLDVLKASVLILYLYDPRFIFFKLVTVMEDWYLALVAAQQTEPPPYPHEVHASPVESLDAMPDLIPTR</sequence>
<gene>
    <name evidence="1" type="ORF">M422DRAFT_263465</name>
</gene>
<name>A0A0C9VB33_SPHS4</name>
<organism evidence="1 2">
    <name type="scientific">Sphaerobolus stellatus (strain SS14)</name>
    <dbReference type="NCBI Taxonomy" id="990650"/>
    <lineage>
        <taxon>Eukaryota</taxon>
        <taxon>Fungi</taxon>
        <taxon>Dikarya</taxon>
        <taxon>Basidiomycota</taxon>
        <taxon>Agaricomycotina</taxon>
        <taxon>Agaricomycetes</taxon>
        <taxon>Phallomycetidae</taxon>
        <taxon>Geastrales</taxon>
        <taxon>Sphaerobolaceae</taxon>
        <taxon>Sphaerobolus</taxon>
    </lineage>
</organism>
<evidence type="ECO:0000313" key="2">
    <source>
        <dbReference type="Proteomes" id="UP000054279"/>
    </source>
</evidence>
<reference evidence="1 2" key="1">
    <citation type="submission" date="2014-06" db="EMBL/GenBank/DDBJ databases">
        <title>Evolutionary Origins and Diversification of the Mycorrhizal Mutualists.</title>
        <authorList>
            <consortium name="DOE Joint Genome Institute"/>
            <consortium name="Mycorrhizal Genomics Consortium"/>
            <person name="Kohler A."/>
            <person name="Kuo A."/>
            <person name="Nagy L.G."/>
            <person name="Floudas D."/>
            <person name="Copeland A."/>
            <person name="Barry K.W."/>
            <person name="Cichocki N."/>
            <person name="Veneault-Fourrey C."/>
            <person name="LaButti K."/>
            <person name="Lindquist E.A."/>
            <person name="Lipzen A."/>
            <person name="Lundell T."/>
            <person name="Morin E."/>
            <person name="Murat C."/>
            <person name="Riley R."/>
            <person name="Ohm R."/>
            <person name="Sun H."/>
            <person name="Tunlid A."/>
            <person name="Henrissat B."/>
            <person name="Grigoriev I.V."/>
            <person name="Hibbett D.S."/>
            <person name="Martin F."/>
        </authorList>
    </citation>
    <scope>NUCLEOTIDE SEQUENCE [LARGE SCALE GENOMIC DNA]</scope>
    <source>
        <strain evidence="1 2">SS14</strain>
    </source>
</reference>
<dbReference type="EMBL" id="KN837199">
    <property type="protein sequence ID" value="KIJ34496.1"/>
    <property type="molecule type" value="Genomic_DNA"/>
</dbReference>
<keyword evidence="2" id="KW-1185">Reference proteome</keyword>
<proteinExistence type="predicted"/>
<dbReference type="OrthoDB" id="26740at2759"/>
<evidence type="ECO:0000313" key="1">
    <source>
        <dbReference type="EMBL" id="KIJ34496.1"/>
    </source>
</evidence>